<dbReference type="KEGG" id="vg:55607779"/>
<dbReference type="Proteomes" id="UP000240948">
    <property type="component" value="Segment"/>
</dbReference>
<feature type="domain" description="HTH cro/C1-type" evidence="1">
    <location>
        <begin position="8"/>
        <end position="62"/>
    </location>
</feature>
<evidence type="ECO:0000313" key="3">
    <source>
        <dbReference type="Proteomes" id="UP000240948"/>
    </source>
</evidence>
<dbReference type="PROSITE" id="PS50943">
    <property type="entry name" value="HTH_CROC1"/>
    <property type="match status" value="1"/>
</dbReference>
<dbReference type="SMART" id="SM00530">
    <property type="entry name" value="HTH_XRE"/>
    <property type="match status" value="1"/>
</dbReference>
<dbReference type="RefSeq" id="YP_009837588.1">
    <property type="nucleotide sequence ID" value="NC_048701.1"/>
</dbReference>
<sequence length="74" mass="8446">MEPIYIRVEKVRVSRGVTKTHLARSCNKTVAWYSDVSKGKIRLTVDDLEKIAKALNVDVRIFFNKKLSVTHNSA</sequence>
<dbReference type="EMBL" id="MG969427">
    <property type="protein sequence ID" value="AVO22618.1"/>
    <property type="molecule type" value="Genomic_DNA"/>
</dbReference>
<dbReference type="Pfam" id="PF01381">
    <property type="entry name" value="HTH_3"/>
    <property type="match status" value="1"/>
</dbReference>
<dbReference type="Gene3D" id="1.10.260.40">
    <property type="entry name" value="lambda repressor-like DNA-binding domains"/>
    <property type="match status" value="1"/>
</dbReference>
<organism evidence="2 3">
    <name type="scientific">Anoxybacillus phage A403</name>
    <dbReference type="NCBI Taxonomy" id="2099336"/>
    <lineage>
        <taxon>Viruses</taxon>
        <taxon>Duplodnaviria</taxon>
        <taxon>Heunggongvirae</taxon>
        <taxon>Uroviricota</taxon>
        <taxon>Caudoviricetes</taxon>
        <taxon>Tandoganvirus</taxon>
        <taxon>Tandoganvirus A403</taxon>
    </lineage>
</organism>
<accession>A0A2P1JU05</accession>
<evidence type="ECO:0000259" key="1">
    <source>
        <dbReference type="PROSITE" id="PS50943"/>
    </source>
</evidence>
<name>A0A2P1JU05_9CAUD</name>
<keyword evidence="3" id="KW-1185">Reference proteome</keyword>
<dbReference type="SUPFAM" id="SSF47413">
    <property type="entry name" value="lambda repressor-like DNA-binding domains"/>
    <property type="match status" value="1"/>
</dbReference>
<dbReference type="CDD" id="cd00093">
    <property type="entry name" value="HTH_XRE"/>
    <property type="match status" value="1"/>
</dbReference>
<dbReference type="GO" id="GO:0003677">
    <property type="term" value="F:DNA binding"/>
    <property type="evidence" value="ECO:0007669"/>
    <property type="project" value="InterPro"/>
</dbReference>
<proteinExistence type="predicted"/>
<protein>
    <submittedName>
        <fullName evidence="2">Cro-repressor</fullName>
    </submittedName>
</protein>
<dbReference type="GeneID" id="55607779"/>
<reference evidence="2 3" key="1">
    <citation type="submission" date="2018-02" db="EMBL/GenBank/DDBJ databases">
        <title>Identification and Molecular Characterization of a Novel Bacteriophage isolated from Anoxybacillus caldiproteolyticus.</title>
        <authorList>
            <person name="Sahin E."/>
            <person name="Karaca B."/>
            <person name="Gursoy G.E."/>
            <person name="Coleri Cihan A."/>
        </authorList>
    </citation>
    <scope>NUCLEOTIDE SEQUENCE [LARGE SCALE GENOMIC DNA]</scope>
</reference>
<dbReference type="InterPro" id="IPR010982">
    <property type="entry name" value="Lambda_DNA-bd_dom_sf"/>
</dbReference>
<dbReference type="InterPro" id="IPR001387">
    <property type="entry name" value="Cro/C1-type_HTH"/>
</dbReference>
<evidence type="ECO:0000313" key="2">
    <source>
        <dbReference type="EMBL" id="AVO22618.1"/>
    </source>
</evidence>